<protein>
    <submittedName>
        <fullName evidence="1">Predicted protein</fullName>
    </submittedName>
</protein>
<keyword evidence="2" id="KW-1185">Reference proteome</keyword>
<gene>
    <name evidence="1" type="ORF">LACBIDRAFT_335053</name>
</gene>
<organism evidence="2">
    <name type="scientific">Laccaria bicolor (strain S238N-H82 / ATCC MYA-4686)</name>
    <name type="common">Bicoloured deceiver</name>
    <name type="synonym">Laccaria laccata var. bicolor</name>
    <dbReference type="NCBI Taxonomy" id="486041"/>
    <lineage>
        <taxon>Eukaryota</taxon>
        <taxon>Fungi</taxon>
        <taxon>Dikarya</taxon>
        <taxon>Basidiomycota</taxon>
        <taxon>Agaricomycotina</taxon>
        <taxon>Agaricomycetes</taxon>
        <taxon>Agaricomycetidae</taxon>
        <taxon>Agaricales</taxon>
        <taxon>Agaricineae</taxon>
        <taxon>Hydnangiaceae</taxon>
        <taxon>Laccaria</taxon>
    </lineage>
</organism>
<dbReference type="InParanoid" id="B0E178"/>
<reference evidence="1 2" key="1">
    <citation type="journal article" date="2008" name="Nature">
        <title>The genome of Laccaria bicolor provides insights into mycorrhizal symbiosis.</title>
        <authorList>
            <person name="Martin F."/>
            <person name="Aerts A."/>
            <person name="Ahren D."/>
            <person name="Brun A."/>
            <person name="Danchin E.G.J."/>
            <person name="Duchaussoy F."/>
            <person name="Gibon J."/>
            <person name="Kohler A."/>
            <person name="Lindquist E."/>
            <person name="Pereda V."/>
            <person name="Salamov A."/>
            <person name="Shapiro H.J."/>
            <person name="Wuyts J."/>
            <person name="Blaudez D."/>
            <person name="Buee M."/>
            <person name="Brokstein P."/>
            <person name="Canbaeck B."/>
            <person name="Cohen D."/>
            <person name="Courty P.E."/>
            <person name="Coutinho P.M."/>
            <person name="Delaruelle C."/>
            <person name="Detter J.C."/>
            <person name="Deveau A."/>
            <person name="DiFazio S."/>
            <person name="Duplessis S."/>
            <person name="Fraissinet-Tachet L."/>
            <person name="Lucic E."/>
            <person name="Frey-Klett P."/>
            <person name="Fourrey C."/>
            <person name="Feussner I."/>
            <person name="Gay G."/>
            <person name="Grimwood J."/>
            <person name="Hoegger P.J."/>
            <person name="Jain P."/>
            <person name="Kilaru S."/>
            <person name="Labbe J."/>
            <person name="Lin Y.C."/>
            <person name="Legue V."/>
            <person name="Le Tacon F."/>
            <person name="Marmeisse R."/>
            <person name="Melayah D."/>
            <person name="Montanini B."/>
            <person name="Muratet M."/>
            <person name="Nehls U."/>
            <person name="Niculita-Hirzel H."/>
            <person name="Oudot-Le Secq M.P."/>
            <person name="Peter M."/>
            <person name="Quesneville H."/>
            <person name="Rajashekar B."/>
            <person name="Reich M."/>
            <person name="Rouhier N."/>
            <person name="Schmutz J."/>
            <person name="Yin T."/>
            <person name="Chalot M."/>
            <person name="Henrissat B."/>
            <person name="Kuees U."/>
            <person name="Lucas S."/>
            <person name="Van de Peer Y."/>
            <person name="Podila G.K."/>
            <person name="Polle A."/>
            <person name="Pukkila P.J."/>
            <person name="Richardson P.M."/>
            <person name="Rouze P."/>
            <person name="Sanders I.R."/>
            <person name="Stajich J.E."/>
            <person name="Tunlid A."/>
            <person name="Tuskan G."/>
            <person name="Grigoriev I.V."/>
        </authorList>
    </citation>
    <scope>NUCLEOTIDE SEQUENCE [LARGE SCALE GENOMIC DNA]</scope>
    <source>
        <strain evidence="2">S238N-H82 / ATCC MYA-4686</strain>
    </source>
</reference>
<proteinExistence type="predicted"/>
<dbReference type="KEGG" id="lbc:LACBIDRAFT_335053"/>
<dbReference type="EMBL" id="DS547165">
    <property type="protein sequence ID" value="EDQ99411.1"/>
    <property type="molecule type" value="Genomic_DNA"/>
</dbReference>
<name>B0E178_LACBS</name>
<evidence type="ECO:0000313" key="2">
    <source>
        <dbReference type="Proteomes" id="UP000001194"/>
    </source>
</evidence>
<accession>B0E178</accession>
<evidence type="ECO:0000313" key="1">
    <source>
        <dbReference type="EMBL" id="EDQ99411.1"/>
    </source>
</evidence>
<sequence>MASFSNTPPEIIEEIINALGDDVAALKACSQTCSSLLPSCRKCLFRTIHITPRDHPQRNLPRLITSFGTLLDRNPGISDYVRNFVHRICTPDLDDDDVLRVLGRLRRVQSFKLGMGDRVIEWKTLRQPFRDALLRLIHLRSISRLKISDIQDFPIKTLCPCANLVDLTLLSVWGSAAGIDDDEQGEGNFVPEAVAPQLQSFNFDSWSSPYVLHLLNYRRSDGIPVLDFGSVRRLTAEGQNEQDLVVIQALIKATQNLEVIKYSGTYACTQNASSWISYAISHSSNLVIELINGYAGLAVALMNTPSLSTLRKLCLSHEINGEGQDPLCGLPEALRGLSGRNVIEEIYLEVLVDTDCQCNTGTLEWGRLDAALEHGFPMLRHVLLDIAVWVFSSHNAGEILRAKLDELPAKCFPWLSKNPTVLFSFSTRIEWV</sequence>
<dbReference type="OrthoDB" id="2745898at2759"/>
<dbReference type="AlphaFoldDB" id="B0E178"/>
<dbReference type="HOGENOM" id="CLU_035624_1_0_1"/>
<dbReference type="Proteomes" id="UP000001194">
    <property type="component" value="Unassembled WGS sequence"/>
</dbReference>
<dbReference type="GeneID" id="6085631"/>
<dbReference type="RefSeq" id="XP_001889962.1">
    <property type="nucleotide sequence ID" value="XM_001889927.1"/>
</dbReference>